<dbReference type="PRINTS" id="PR00081">
    <property type="entry name" value="GDHRDH"/>
</dbReference>
<proteinExistence type="inferred from homology"/>
<dbReference type="PANTHER" id="PTHR24320">
    <property type="entry name" value="RETINOL DEHYDROGENASE"/>
    <property type="match status" value="1"/>
</dbReference>
<evidence type="ECO:0000313" key="3">
    <source>
        <dbReference type="EMBL" id="KAH0961915.1"/>
    </source>
</evidence>
<dbReference type="SUPFAM" id="SSF51735">
    <property type="entry name" value="NAD(P)-binding Rossmann-fold domains"/>
    <property type="match status" value="1"/>
</dbReference>
<dbReference type="Pfam" id="PF00106">
    <property type="entry name" value="adh_short"/>
    <property type="match status" value="1"/>
</dbReference>
<dbReference type="OrthoDB" id="191139at2759"/>
<evidence type="ECO:0000313" key="4">
    <source>
        <dbReference type="Proteomes" id="UP000824596"/>
    </source>
</evidence>
<dbReference type="AlphaFoldDB" id="A0A9P8MVA6"/>
<keyword evidence="4" id="KW-1185">Reference proteome</keyword>
<name>A0A9P8MVA6_9HYPO</name>
<comment type="similarity">
    <text evidence="1">Belongs to the short-chain dehydrogenases/reductases (SDR) family.</text>
</comment>
<dbReference type="Proteomes" id="UP000824596">
    <property type="component" value="Unassembled WGS sequence"/>
</dbReference>
<dbReference type="PANTHER" id="PTHR24320:SF154">
    <property type="entry name" value="OXIDOREDUCTASE, SHORT-CHAIN DEHYDROGENASE_REDUCTASE FAMILY (AFU_ORTHOLOGUE AFUA_2G04560)"/>
    <property type="match status" value="1"/>
</dbReference>
<protein>
    <submittedName>
        <fullName evidence="3">Short chain dehydrogenase domain-containing protein</fullName>
    </submittedName>
</protein>
<comment type="caution">
    <text evidence="3">The sequence shown here is derived from an EMBL/GenBank/DDBJ whole genome shotgun (WGS) entry which is preliminary data.</text>
</comment>
<reference evidence="3" key="1">
    <citation type="submission" date="2021-09" db="EMBL/GenBank/DDBJ databases">
        <title>A high-quality genome of the endoparasitic fungus Hirsutella rhossiliensis with a comparison of Hirsutella genomes reveals transposable elements contributing to genome size variation.</title>
        <authorList>
            <person name="Lin R."/>
            <person name="Jiao Y."/>
            <person name="Sun X."/>
            <person name="Ling J."/>
            <person name="Xie B."/>
            <person name="Cheng X."/>
        </authorList>
    </citation>
    <scope>NUCLEOTIDE SEQUENCE</scope>
    <source>
        <strain evidence="3">HR02</strain>
    </source>
</reference>
<organism evidence="3 4">
    <name type="scientific">Hirsutella rhossiliensis</name>
    <dbReference type="NCBI Taxonomy" id="111463"/>
    <lineage>
        <taxon>Eukaryota</taxon>
        <taxon>Fungi</taxon>
        <taxon>Dikarya</taxon>
        <taxon>Ascomycota</taxon>
        <taxon>Pezizomycotina</taxon>
        <taxon>Sordariomycetes</taxon>
        <taxon>Hypocreomycetidae</taxon>
        <taxon>Hypocreales</taxon>
        <taxon>Ophiocordycipitaceae</taxon>
        <taxon>Hirsutella</taxon>
    </lineage>
</organism>
<dbReference type="GeneID" id="68356124"/>
<dbReference type="RefSeq" id="XP_044719428.1">
    <property type="nucleotide sequence ID" value="XM_044865466.1"/>
</dbReference>
<keyword evidence="2" id="KW-0560">Oxidoreductase</keyword>
<gene>
    <name evidence="3" type="ORF">HRG_06995</name>
</gene>
<dbReference type="EMBL" id="JAIZPD010000007">
    <property type="protein sequence ID" value="KAH0961915.1"/>
    <property type="molecule type" value="Genomic_DNA"/>
</dbReference>
<dbReference type="InterPro" id="IPR036291">
    <property type="entry name" value="NAD(P)-bd_dom_sf"/>
</dbReference>
<sequence length="324" mass="34653">MAWRGYDPDRDIPDLSGKVILVTGGTGGIGKHTVVELAKHAPAHIFFTGRNRTAADAVVAECRPLLDGRVTFVECDHGSLASIRSAAEAFFAASGPSPRLDVFVANAGIMAVPLGATVDGYKAQFGVNHLGNAALLLRLLPVMLHTAAEPGADVRFVTLTSRAHFIHPHRGIDFDRLRAAPSADSNPRATFIRTWMRYGQSKLANILTAAELRRRHPQITSVAIHPGIVRTGLVTRMGALSRLVLLLAGPRGLVTPLQGSYNTLWGATGPGVRDQVAESSARQIAALFWPVGEPKKGDAKCWDGALAQRLWDWTVKEVGVDGSG</sequence>
<dbReference type="InterPro" id="IPR002347">
    <property type="entry name" value="SDR_fam"/>
</dbReference>
<accession>A0A9P8MVA6</accession>
<dbReference type="GO" id="GO:0016491">
    <property type="term" value="F:oxidoreductase activity"/>
    <property type="evidence" value="ECO:0007669"/>
    <property type="project" value="UniProtKB-KW"/>
</dbReference>
<evidence type="ECO:0000256" key="2">
    <source>
        <dbReference type="ARBA" id="ARBA00023002"/>
    </source>
</evidence>
<dbReference type="Gene3D" id="3.40.50.720">
    <property type="entry name" value="NAD(P)-binding Rossmann-like Domain"/>
    <property type="match status" value="1"/>
</dbReference>
<evidence type="ECO:0000256" key="1">
    <source>
        <dbReference type="ARBA" id="ARBA00006484"/>
    </source>
</evidence>